<dbReference type="InterPro" id="IPR022742">
    <property type="entry name" value="Hydrolase_4"/>
</dbReference>
<evidence type="ECO:0000313" key="2">
    <source>
        <dbReference type="EMBL" id="EXI80725.1"/>
    </source>
</evidence>
<sequence length="273" mass="29502">MPCEAFFLPSTAGQRFALLYSPEPAAKPRGAVIYVHPFGEELNKSRRMAALQARAMAKAGYTVLQIDLLGCGDSSGDFGDATWEAWLSDVKLACAWLQERTSAPLWLWGLRSGCLLVNEAAHRMQAPVNLLFWQPVVSGKQFLQQFLRLKAASAMLSSDSKGVMENLRGQLRQGEAVEIAGYALAPALAHGLEQAELLLPHRSGRVEWIEISGRPDASLSPAASARLTQWQAAGQEARGTAVSGPAFWQTTEISECPALLEASLRALCEAVPA</sequence>
<dbReference type="NCBIfam" id="TIGR03101">
    <property type="entry name" value="hydr2_PEP"/>
    <property type="match status" value="1"/>
</dbReference>
<dbReference type="AlphaFoldDB" id="A0A011PV65"/>
<gene>
    <name evidence="2" type="ORF">AW10_01632</name>
</gene>
<protein>
    <submittedName>
        <fullName evidence="2">Exosortase A system-associated hydrolase 2</fullName>
    </submittedName>
</protein>
<dbReference type="InterPro" id="IPR017532">
    <property type="entry name" value="Hydrolase-2_PEP"/>
</dbReference>
<name>A0A011PV65_9PROT</name>
<dbReference type="GO" id="GO:0016787">
    <property type="term" value="F:hydrolase activity"/>
    <property type="evidence" value="ECO:0007669"/>
    <property type="project" value="UniProtKB-KW"/>
</dbReference>
<evidence type="ECO:0000313" key="3">
    <source>
        <dbReference type="Proteomes" id="UP000021816"/>
    </source>
</evidence>
<accession>A0A011PV65</accession>
<dbReference type="PATRIC" id="fig|1454003.3.peg.1684"/>
<dbReference type="Proteomes" id="UP000021816">
    <property type="component" value="Unassembled WGS sequence"/>
</dbReference>
<dbReference type="EMBL" id="JEMX01000029">
    <property type="protein sequence ID" value="EXI80725.1"/>
    <property type="molecule type" value="Genomic_DNA"/>
</dbReference>
<keyword evidence="2" id="KW-0378">Hydrolase</keyword>
<reference evidence="2 3" key="1">
    <citation type="submission" date="2014-02" db="EMBL/GenBank/DDBJ databases">
        <title>Expanding our view of genomic diversity in Candidatus Accumulibacter clades.</title>
        <authorList>
            <person name="Skennerton C.T."/>
            <person name="Barr J.J."/>
            <person name="Slater F.R."/>
            <person name="Bond P.L."/>
            <person name="Tyson G.W."/>
        </authorList>
    </citation>
    <scope>NUCLEOTIDE SEQUENCE [LARGE SCALE GENOMIC DNA]</scope>
    <source>
        <strain evidence="3">BA-92</strain>
    </source>
</reference>
<organism evidence="2 3">
    <name type="scientific">Candidatus Accumulibacter appositus</name>
    <dbReference type="NCBI Taxonomy" id="1454003"/>
    <lineage>
        <taxon>Bacteria</taxon>
        <taxon>Pseudomonadati</taxon>
        <taxon>Pseudomonadota</taxon>
        <taxon>Betaproteobacteria</taxon>
        <taxon>Candidatus Accumulibacter</taxon>
    </lineage>
</organism>
<dbReference type="Pfam" id="PF12146">
    <property type="entry name" value="Hydrolase_4"/>
    <property type="match status" value="1"/>
</dbReference>
<evidence type="ECO:0000259" key="1">
    <source>
        <dbReference type="Pfam" id="PF12146"/>
    </source>
</evidence>
<comment type="caution">
    <text evidence="2">The sequence shown here is derived from an EMBL/GenBank/DDBJ whole genome shotgun (WGS) entry which is preliminary data.</text>
</comment>
<dbReference type="STRING" id="1454003.AW10_01632"/>
<dbReference type="InterPro" id="IPR029058">
    <property type="entry name" value="AB_hydrolase_fold"/>
</dbReference>
<dbReference type="SUPFAM" id="SSF53474">
    <property type="entry name" value="alpha/beta-Hydrolases"/>
    <property type="match status" value="1"/>
</dbReference>
<feature type="domain" description="Serine aminopeptidase S33" evidence="1">
    <location>
        <begin position="27"/>
        <end position="151"/>
    </location>
</feature>
<dbReference type="ESTHER" id="9prot-a0a011pv65">
    <property type="family name" value="Hydrolase-2_PEP"/>
</dbReference>
<proteinExistence type="predicted"/>
<dbReference type="Gene3D" id="3.40.50.1820">
    <property type="entry name" value="alpha/beta hydrolase"/>
    <property type="match status" value="1"/>
</dbReference>